<name>A0A819CHJ6_9BILA</name>
<dbReference type="EMBL" id="CAJNOU010001486">
    <property type="protein sequence ID" value="CAF1211450.1"/>
    <property type="molecule type" value="Genomic_DNA"/>
</dbReference>
<sequence length="503" mass="59231">MTTNQQEYDEQLHVLQEHFPQESKNKLIRLLQRHNGDIDQVRARLIRREHRINKWNILETRFGATVTTLQQEIPSIQSMRRIRLLKIMERFNGDVEQVRKFLQAFEERHHEHDENSNASRHEKREELKAKYATQLAELSTNGININCPCVLRQLEKNQGDVTKVMEQMSRRKAKKEKFEELNVKYANQITQLETDGIIIKNKKFLLRLLEKTDGQVDVVKQLFNERKGYRGKHRNETQDTVIQETDETGSTLRKRCKFSDDDINNLKQLRLAGIHGNPMRILSIFHECNESIEMTVARIQGERKQHHQFRDDEQKFENAYIRINNRDDWPHDIEQVYLDGNNMMFVVDSLRRLCLNRAGKKTERALGELVSAWNEQMHIPYVELIFDSTHQLDQIGTIKISSAQPKYRTTDDMLVEIARQPENHEKNKRTIIVTSDRGLAALLQREGCLIVKSYSWFAHCVMTLTPDLIKNEGLTDMMTTTSTTMKTRYNLDELVRRIVNIDI</sequence>
<evidence type="ECO:0000313" key="3">
    <source>
        <dbReference type="EMBL" id="CAF1211450.1"/>
    </source>
</evidence>
<dbReference type="CDD" id="cd14279">
    <property type="entry name" value="CUE"/>
    <property type="match status" value="1"/>
</dbReference>
<organism evidence="4 6">
    <name type="scientific">Rotaria sordida</name>
    <dbReference type="NCBI Taxonomy" id="392033"/>
    <lineage>
        <taxon>Eukaryota</taxon>
        <taxon>Metazoa</taxon>
        <taxon>Spiralia</taxon>
        <taxon>Gnathifera</taxon>
        <taxon>Rotifera</taxon>
        <taxon>Eurotatoria</taxon>
        <taxon>Bdelloidea</taxon>
        <taxon>Philodinida</taxon>
        <taxon>Philodinidae</taxon>
        <taxon>Rotaria</taxon>
    </lineage>
</organism>
<dbReference type="Proteomes" id="UP000663889">
    <property type="component" value="Unassembled WGS sequence"/>
</dbReference>
<dbReference type="EMBL" id="CAJOBE010009628">
    <property type="protein sequence ID" value="CAF4089257.1"/>
    <property type="molecule type" value="Genomic_DNA"/>
</dbReference>
<dbReference type="EMBL" id="CAJNOO010000973">
    <property type="protein sequence ID" value="CAF1072326.1"/>
    <property type="molecule type" value="Genomic_DNA"/>
</dbReference>
<evidence type="ECO:0000313" key="5">
    <source>
        <dbReference type="EMBL" id="CAF4089257.1"/>
    </source>
</evidence>
<feature type="domain" description="CUE" evidence="1">
    <location>
        <begin position="7"/>
        <end position="50"/>
    </location>
</feature>
<accession>A0A819CHJ6</accession>
<protein>
    <recommendedName>
        <fullName evidence="1">CUE domain-containing protein</fullName>
    </recommendedName>
</protein>
<comment type="caution">
    <text evidence="4">The sequence shown here is derived from an EMBL/GenBank/DDBJ whole genome shotgun (WGS) entry which is preliminary data.</text>
</comment>
<dbReference type="GO" id="GO:0043130">
    <property type="term" value="F:ubiquitin binding"/>
    <property type="evidence" value="ECO:0007669"/>
    <property type="project" value="InterPro"/>
</dbReference>
<evidence type="ECO:0000313" key="2">
    <source>
        <dbReference type="EMBL" id="CAF1072326.1"/>
    </source>
</evidence>
<proteinExistence type="predicted"/>
<evidence type="ECO:0000313" key="6">
    <source>
        <dbReference type="Proteomes" id="UP000663823"/>
    </source>
</evidence>
<reference evidence="4" key="1">
    <citation type="submission" date="2021-02" db="EMBL/GenBank/DDBJ databases">
        <authorList>
            <person name="Nowell W R."/>
        </authorList>
    </citation>
    <scope>NUCLEOTIDE SEQUENCE</scope>
</reference>
<gene>
    <name evidence="5" type="ORF">FNK824_LOCUS30801</name>
    <name evidence="4" type="ORF">OTI717_LOCUS19070</name>
    <name evidence="2" type="ORF">RFH988_LOCUS17843</name>
    <name evidence="3" type="ORF">SEV965_LOCUS21693</name>
</gene>
<dbReference type="Proteomes" id="UP000663823">
    <property type="component" value="Unassembled WGS sequence"/>
</dbReference>
<dbReference type="Proteomes" id="UP000663882">
    <property type="component" value="Unassembled WGS sequence"/>
</dbReference>
<evidence type="ECO:0000313" key="4">
    <source>
        <dbReference type="EMBL" id="CAF3815263.1"/>
    </source>
</evidence>
<dbReference type="Proteomes" id="UP000663874">
    <property type="component" value="Unassembled WGS sequence"/>
</dbReference>
<dbReference type="InterPro" id="IPR003892">
    <property type="entry name" value="CUE"/>
</dbReference>
<dbReference type="OrthoDB" id="9991459at2759"/>
<dbReference type="PROSITE" id="PS51140">
    <property type="entry name" value="CUE"/>
    <property type="match status" value="1"/>
</dbReference>
<dbReference type="EMBL" id="CAJOAX010002724">
    <property type="protein sequence ID" value="CAF3815263.1"/>
    <property type="molecule type" value="Genomic_DNA"/>
</dbReference>
<dbReference type="AlphaFoldDB" id="A0A819CHJ6"/>
<evidence type="ECO:0000259" key="1">
    <source>
        <dbReference type="PROSITE" id="PS51140"/>
    </source>
</evidence>